<dbReference type="OrthoDB" id="2162425at2759"/>
<comment type="caution">
    <text evidence="5">The sequence shown here is derived from an EMBL/GenBank/DDBJ whole genome shotgun (WGS) entry which is preliminary data.</text>
</comment>
<evidence type="ECO:0000256" key="4">
    <source>
        <dbReference type="SAM" id="MobiDB-lite"/>
    </source>
</evidence>
<evidence type="ECO:0000313" key="5">
    <source>
        <dbReference type="EMBL" id="CAI5445376.1"/>
    </source>
</evidence>
<dbReference type="GO" id="GO:0010970">
    <property type="term" value="P:transport along microtubule"/>
    <property type="evidence" value="ECO:0007669"/>
    <property type="project" value="TreeGrafter"/>
</dbReference>
<evidence type="ECO:0000256" key="3">
    <source>
        <dbReference type="ARBA" id="ARBA00022737"/>
    </source>
</evidence>
<evidence type="ECO:0000313" key="6">
    <source>
        <dbReference type="Proteomes" id="UP001152747"/>
    </source>
</evidence>
<sequence>MDITVYIMYEKVEYEKPEYEDDFEDYEDDFEEDDDVEKEEEKQNAIGESPADIKNNEPGYESEIMRRLSKTKEGPAKIQEKPQPIAPQITFSAINNTPYTHYNEEERKSVETRAFERLQKLRGLISIETSKSVVFTDLSSNIFEPIQSISSNSANAFTQTGQDSKNIEIQTEIGDVEDKEMQFPHIEESFIKHDLDREKTPEDRQRFKKFFFAATQTIREILISSDKINEEEEIREKSILKFSRGFNSYHFGTITEKHIASCIRLGEPDSILVAFEIFGSPAQDLLNKSLIVEFYIHRKRPPKRLFVVESVVVDMFLSVTTNILYVCLKDGTLCAFDTSISDASLDDFLPWTESQNDIALRRPSFDSSFLATTISDASPIIGMSIIKSQVGEEITTIDATGTVAYWQSTRHTNNKNEINIQLSAVIRPHPILKRHSTSFAISAFCQTEKPVRFFMGTDTGILYSMYKSDTSQAMPKIYKTEKEKYGEITGLAANPVENSVILVGFSSGSVAIYRTSQSSPIIQLIRNDYSTRAINVMWSRFNPSAFYVIHGEKTIVTWDLSHSTTARWIDQLPEHGAILSTCTWKSDISTLTFMGISSDTGNVEMHVLENPNPKNKGESILSVLNRVKNI</sequence>
<dbReference type="AlphaFoldDB" id="A0A9P1N2G3"/>
<dbReference type="Proteomes" id="UP001152747">
    <property type="component" value="Unassembled WGS sequence"/>
</dbReference>
<proteinExistence type="predicted"/>
<keyword evidence="1" id="KW-0963">Cytoplasm</keyword>
<gene>
    <name evidence="5" type="ORF">CAMP_LOCUS8013</name>
</gene>
<dbReference type="PANTHER" id="PTHR12442">
    <property type="entry name" value="DYNEIN INTERMEDIATE CHAIN"/>
    <property type="match status" value="1"/>
</dbReference>
<evidence type="ECO:0000256" key="2">
    <source>
        <dbReference type="ARBA" id="ARBA00022574"/>
    </source>
</evidence>
<dbReference type="InterPro" id="IPR050687">
    <property type="entry name" value="Dynein_IC"/>
</dbReference>
<evidence type="ECO:0000256" key="1">
    <source>
        <dbReference type="ARBA" id="ARBA00022490"/>
    </source>
</evidence>
<protein>
    <recommendedName>
        <fullName evidence="7">WD repeat-containing protein 60</fullName>
    </recommendedName>
</protein>
<evidence type="ECO:0008006" key="7">
    <source>
        <dbReference type="Google" id="ProtNLM"/>
    </source>
</evidence>
<feature type="region of interest" description="Disordered" evidence="4">
    <location>
        <begin position="18"/>
        <end position="59"/>
    </location>
</feature>
<reference evidence="5" key="1">
    <citation type="submission" date="2022-11" db="EMBL/GenBank/DDBJ databases">
        <authorList>
            <person name="Kikuchi T."/>
        </authorList>
    </citation>
    <scope>NUCLEOTIDE SEQUENCE</scope>
    <source>
        <strain evidence="5">PS1010</strain>
    </source>
</reference>
<accession>A0A9P1N2G3</accession>
<dbReference type="GO" id="GO:0045504">
    <property type="term" value="F:dynein heavy chain binding"/>
    <property type="evidence" value="ECO:0007669"/>
    <property type="project" value="TreeGrafter"/>
</dbReference>
<name>A0A9P1N2G3_9PELO</name>
<keyword evidence="2" id="KW-0853">WD repeat</keyword>
<dbReference type="EMBL" id="CANHGI010000003">
    <property type="protein sequence ID" value="CAI5445376.1"/>
    <property type="molecule type" value="Genomic_DNA"/>
</dbReference>
<keyword evidence="3" id="KW-0677">Repeat</keyword>
<dbReference type="InterPro" id="IPR036322">
    <property type="entry name" value="WD40_repeat_dom_sf"/>
</dbReference>
<dbReference type="PANTHER" id="PTHR12442:SF45">
    <property type="entry name" value="WD REPEAT PROTEIN"/>
    <property type="match status" value="1"/>
</dbReference>
<dbReference type="InterPro" id="IPR015943">
    <property type="entry name" value="WD40/YVTN_repeat-like_dom_sf"/>
</dbReference>
<dbReference type="GO" id="GO:0045503">
    <property type="term" value="F:dynein light chain binding"/>
    <property type="evidence" value="ECO:0007669"/>
    <property type="project" value="TreeGrafter"/>
</dbReference>
<keyword evidence="6" id="KW-1185">Reference proteome</keyword>
<organism evidence="5 6">
    <name type="scientific">Caenorhabditis angaria</name>
    <dbReference type="NCBI Taxonomy" id="860376"/>
    <lineage>
        <taxon>Eukaryota</taxon>
        <taxon>Metazoa</taxon>
        <taxon>Ecdysozoa</taxon>
        <taxon>Nematoda</taxon>
        <taxon>Chromadorea</taxon>
        <taxon>Rhabditida</taxon>
        <taxon>Rhabditina</taxon>
        <taxon>Rhabditomorpha</taxon>
        <taxon>Rhabditoidea</taxon>
        <taxon>Rhabditidae</taxon>
        <taxon>Peloderinae</taxon>
        <taxon>Caenorhabditis</taxon>
    </lineage>
</organism>
<dbReference type="SUPFAM" id="SSF50978">
    <property type="entry name" value="WD40 repeat-like"/>
    <property type="match status" value="1"/>
</dbReference>
<dbReference type="Gene3D" id="2.130.10.10">
    <property type="entry name" value="YVTN repeat-like/Quinoprotein amine dehydrogenase"/>
    <property type="match status" value="1"/>
</dbReference>
<feature type="compositionally biased region" description="Acidic residues" evidence="4">
    <location>
        <begin position="18"/>
        <end position="38"/>
    </location>
</feature>
<dbReference type="GO" id="GO:0005868">
    <property type="term" value="C:cytoplasmic dynein complex"/>
    <property type="evidence" value="ECO:0007669"/>
    <property type="project" value="TreeGrafter"/>
</dbReference>